<organism evidence="2 3">
    <name type="scientific">Hymenobacter daecheongensis DSM 21074</name>
    <dbReference type="NCBI Taxonomy" id="1121955"/>
    <lineage>
        <taxon>Bacteria</taxon>
        <taxon>Pseudomonadati</taxon>
        <taxon>Bacteroidota</taxon>
        <taxon>Cytophagia</taxon>
        <taxon>Cytophagales</taxon>
        <taxon>Hymenobacteraceae</taxon>
        <taxon>Hymenobacter</taxon>
    </lineage>
</organism>
<name>A0A1M6HMZ7_9BACT</name>
<proteinExistence type="predicted"/>
<sequence length="115" mass="12507">MFRLATLRAIGFRCCLLLLLGSYARPAAAKDEQGLQLHHDAVHQAVTIHLPATAPRNNLYLSVLDAAGRVVYRKPLDTSSGPLISLPLNNYAAGTYVLIVEGPKGYNIAQRLVLK</sequence>
<reference evidence="2 3" key="1">
    <citation type="submission" date="2016-11" db="EMBL/GenBank/DDBJ databases">
        <authorList>
            <person name="Jaros S."/>
            <person name="Januszkiewicz K."/>
            <person name="Wedrychowicz H."/>
        </authorList>
    </citation>
    <scope>NUCLEOTIDE SEQUENCE [LARGE SCALE GENOMIC DNA]</scope>
    <source>
        <strain evidence="2 3">DSM 21074</strain>
    </source>
</reference>
<evidence type="ECO:0000256" key="1">
    <source>
        <dbReference type="SAM" id="SignalP"/>
    </source>
</evidence>
<keyword evidence="1" id="KW-0732">Signal</keyword>
<dbReference type="EMBL" id="FQYN01000005">
    <property type="protein sequence ID" value="SHJ23575.1"/>
    <property type="molecule type" value="Genomic_DNA"/>
</dbReference>
<accession>A0A1M6HMZ7</accession>
<dbReference type="RefSeq" id="WP_143164117.1">
    <property type="nucleotide sequence ID" value="NZ_FQYN01000005.1"/>
</dbReference>
<dbReference type="Proteomes" id="UP000184418">
    <property type="component" value="Unassembled WGS sequence"/>
</dbReference>
<feature type="chain" id="PRO_5012703108" evidence="1">
    <location>
        <begin position="30"/>
        <end position="115"/>
    </location>
</feature>
<evidence type="ECO:0000313" key="2">
    <source>
        <dbReference type="EMBL" id="SHJ23575.1"/>
    </source>
</evidence>
<gene>
    <name evidence="2" type="ORF">SAMN02745146_2570</name>
</gene>
<protein>
    <submittedName>
        <fullName evidence="2">Por secretion system C-terminal sorting domain-containing protein</fullName>
    </submittedName>
</protein>
<evidence type="ECO:0000313" key="3">
    <source>
        <dbReference type="Proteomes" id="UP000184418"/>
    </source>
</evidence>
<dbReference type="STRING" id="1121955.SAMN02745146_2570"/>
<keyword evidence="3" id="KW-1185">Reference proteome</keyword>
<dbReference type="OrthoDB" id="9811934at2"/>
<feature type="signal peptide" evidence="1">
    <location>
        <begin position="1"/>
        <end position="29"/>
    </location>
</feature>
<dbReference type="AlphaFoldDB" id="A0A1M6HMZ7"/>
<dbReference type="Gene3D" id="2.60.40.3080">
    <property type="match status" value="1"/>
</dbReference>